<dbReference type="RefSeq" id="WP_378306179.1">
    <property type="nucleotide sequence ID" value="NZ_JBHUKS010000014.1"/>
</dbReference>
<feature type="region of interest" description="Disordered" evidence="1">
    <location>
        <begin position="124"/>
        <end position="210"/>
    </location>
</feature>
<dbReference type="EMBL" id="JBHUKS010000014">
    <property type="protein sequence ID" value="MFD2469633.1"/>
    <property type="molecule type" value="Genomic_DNA"/>
</dbReference>
<evidence type="ECO:0000313" key="3">
    <source>
        <dbReference type="Proteomes" id="UP001597483"/>
    </source>
</evidence>
<name>A0ABW5H8K6_9PSEU</name>
<comment type="caution">
    <text evidence="2">The sequence shown here is derived from an EMBL/GenBank/DDBJ whole genome shotgun (WGS) entry which is preliminary data.</text>
</comment>
<evidence type="ECO:0008006" key="4">
    <source>
        <dbReference type="Google" id="ProtNLM"/>
    </source>
</evidence>
<feature type="compositionally biased region" description="Basic and acidic residues" evidence="1">
    <location>
        <begin position="201"/>
        <end position="210"/>
    </location>
</feature>
<reference evidence="3" key="1">
    <citation type="journal article" date="2019" name="Int. J. Syst. Evol. Microbiol.">
        <title>The Global Catalogue of Microorganisms (GCM) 10K type strain sequencing project: providing services to taxonomists for standard genome sequencing and annotation.</title>
        <authorList>
            <consortium name="The Broad Institute Genomics Platform"/>
            <consortium name="The Broad Institute Genome Sequencing Center for Infectious Disease"/>
            <person name="Wu L."/>
            <person name="Ma J."/>
        </authorList>
    </citation>
    <scope>NUCLEOTIDE SEQUENCE [LARGE SCALE GENOMIC DNA]</scope>
    <source>
        <strain evidence="3">CGMCC 4.7641</strain>
    </source>
</reference>
<keyword evidence="3" id="KW-1185">Reference proteome</keyword>
<gene>
    <name evidence="2" type="ORF">ACFSVL_19775</name>
</gene>
<sequence length="210" mass="20657">MSGGFGAVPEELFRTANSIGDVIGGAAGLLWQGPSGDYGHPGVQAGWAGFIEEVRAEVARLTENADGHGDDLRTAAGKYSQSDAAATGAIGKFGAGLGDLFGEAAGGGVTPFAGVEGQAEAKIGSRLDGAPGGGFTGGLTPSQLNERLGEPEGGLHDVPGGGWAGGATGRISGSIDDDGPVQIMSPERSRQLFPGASGDPAGHDGDGPVF</sequence>
<dbReference type="Proteomes" id="UP001597483">
    <property type="component" value="Unassembled WGS sequence"/>
</dbReference>
<protein>
    <recommendedName>
        <fullName evidence="4">WXG100 family type VII secretion target</fullName>
    </recommendedName>
</protein>
<evidence type="ECO:0000313" key="2">
    <source>
        <dbReference type="EMBL" id="MFD2469633.1"/>
    </source>
</evidence>
<accession>A0ABW5H8K6</accession>
<feature type="compositionally biased region" description="Gly residues" evidence="1">
    <location>
        <begin position="159"/>
        <end position="168"/>
    </location>
</feature>
<evidence type="ECO:0000256" key="1">
    <source>
        <dbReference type="SAM" id="MobiDB-lite"/>
    </source>
</evidence>
<organism evidence="2 3">
    <name type="scientific">Amycolatopsis silviterrae</name>
    <dbReference type="NCBI Taxonomy" id="1656914"/>
    <lineage>
        <taxon>Bacteria</taxon>
        <taxon>Bacillati</taxon>
        <taxon>Actinomycetota</taxon>
        <taxon>Actinomycetes</taxon>
        <taxon>Pseudonocardiales</taxon>
        <taxon>Pseudonocardiaceae</taxon>
        <taxon>Amycolatopsis</taxon>
    </lineage>
</organism>
<proteinExistence type="predicted"/>